<evidence type="ECO:0000256" key="26">
    <source>
        <dbReference type="SAM" id="Coils"/>
    </source>
</evidence>
<comment type="catalytic activity">
    <reaction evidence="25">
        <text>D-glucose + ATP = D-glucose 6-phosphate + ADP + H(+)</text>
        <dbReference type="Rhea" id="RHEA:17825"/>
        <dbReference type="ChEBI" id="CHEBI:4167"/>
        <dbReference type="ChEBI" id="CHEBI:15378"/>
        <dbReference type="ChEBI" id="CHEBI:30616"/>
        <dbReference type="ChEBI" id="CHEBI:61548"/>
        <dbReference type="ChEBI" id="CHEBI:456216"/>
        <dbReference type="EC" id="2.7.1.1"/>
    </reaction>
    <physiologicalReaction direction="left-to-right" evidence="25">
        <dbReference type="Rhea" id="RHEA:17826"/>
    </physiologicalReaction>
</comment>
<evidence type="ECO:0000256" key="22">
    <source>
        <dbReference type="ARBA" id="ARBA00046097"/>
    </source>
</evidence>
<keyword evidence="30" id="KW-1185">Reference proteome</keyword>
<dbReference type="FunFam" id="3.30.420.40:FF:000805">
    <property type="entry name" value="Hexokinase-2"/>
    <property type="match status" value="1"/>
</dbReference>
<evidence type="ECO:0000256" key="17">
    <source>
        <dbReference type="ARBA" id="ARBA00023136"/>
    </source>
</evidence>
<dbReference type="FunFam" id="3.40.367.20:FF:000020">
    <property type="entry name" value="Hexokinase-1"/>
    <property type="match status" value="1"/>
</dbReference>
<dbReference type="FunFam" id="3.40.367.20:FF:000001">
    <property type="entry name" value="Hexokinase 1"/>
    <property type="match status" value="1"/>
</dbReference>
<dbReference type="InterPro" id="IPR043129">
    <property type="entry name" value="ATPase_NBD"/>
</dbReference>
<dbReference type="SUPFAM" id="SSF53067">
    <property type="entry name" value="Actin-like ATPase domain"/>
    <property type="match status" value="4"/>
</dbReference>
<evidence type="ECO:0000256" key="2">
    <source>
        <dbReference type="ARBA" id="ARBA00004514"/>
    </source>
</evidence>
<evidence type="ECO:0000256" key="10">
    <source>
        <dbReference type="ARBA" id="ARBA00022737"/>
    </source>
</evidence>
<keyword evidence="11" id="KW-0547">Nucleotide-binding</keyword>
<feature type="domain" description="Hexokinase N-terminal" evidence="27">
    <location>
        <begin position="473"/>
        <end position="575"/>
    </location>
</feature>
<dbReference type="GO" id="GO:0004340">
    <property type="term" value="F:glucokinase activity"/>
    <property type="evidence" value="ECO:0007669"/>
    <property type="project" value="TreeGrafter"/>
</dbReference>
<evidence type="ECO:0000256" key="3">
    <source>
        <dbReference type="ARBA" id="ARBA00004888"/>
    </source>
</evidence>
<comment type="similarity">
    <text evidence="5">Belongs to the hexokinase family.</text>
</comment>
<keyword evidence="15" id="KW-0007">Acetylation</keyword>
<comment type="catalytic activity">
    <reaction evidence="21">
        <text>a D-hexose + ATP = a D-hexose 6-phosphate + ADP + H(+)</text>
        <dbReference type="Rhea" id="RHEA:22740"/>
        <dbReference type="ChEBI" id="CHEBI:4194"/>
        <dbReference type="ChEBI" id="CHEBI:15378"/>
        <dbReference type="ChEBI" id="CHEBI:30616"/>
        <dbReference type="ChEBI" id="CHEBI:229467"/>
        <dbReference type="ChEBI" id="CHEBI:456216"/>
        <dbReference type="EC" id="2.7.1.1"/>
    </reaction>
    <physiologicalReaction direction="left-to-right" evidence="21">
        <dbReference type="Rhea" id="RHEA:22741"/>
    </physiologicalReaction>
</comment>
<comment type="pathway">
    <text evidence="3">Carbohydrate degradation; glycolysis; D-glyceraldehyde 3-phosphate and glycerone phosphate from D-glucose: step 1/4.</text>
</comment>
<evidence type="ECO:0000256" key="12">
    <source>
        <dbReference type="ARBA" id="ARBA00022777"/>
    </source>
</evidence>
<comment type="pathway">
    <text evidence="4">Carbohydrate metabolism; hexose metabolism.</text>
</comment>
<keyword evidence="9" id="KW-0808">Transferase</keyword>
<dbReference type="PANTHER" id="PTHR19443">
    <property type="entry name" value="HEXOKINASE"/>
    <property type="match status" value="1"/>
</dbReference>
<keyword evidence="16" id="KW-0496">Mitochondrion</keyword>
<dbReference type="PRINTS" id="PR00475">
    <property type="entry name" value="HEXOKINASE"/>
</dbReference>
<keyword evidence="12" id="KW-0418">Kinase</keyword>
<sequence>MIASHLLAYYFTELHHDHVQKVDKFLYHMRLSDENLMDVSKRFRREMDKGLGRDTNPTAAVKMLPTFVRSTPDGTETGDFLALDLGGTNFRVLLVRVSGNGKQKVEMENQIYAIPENIMRGSGTELFDHIAECLANFLEKLGIKDKKLPLGFTFSFPCLQTKLDESFLVSWTKGFKASGVEGRDVVGLLRKAIKKRGDFDIDIVAVINDTVGTMMTCGYDDHHCEIGLIVGTGTNACYMEEMRHLELVDGDEGRMCVNMEWGAFGDDGSLDDIRTEFDREIDAGSLNPGKQLFEKMISGMYIGELVRLILVKMAKDGLLFQGHTTPDLLTTGHFQTSFVSAIENRKNNEGLASAEQVLRELGLDPSPEDCVATQRVCQIVSTRAAHLCAATLAAVLRQIRDNKATERLRTTVGVDGSVYKNHPQFARRLNKMVRLLVPDCDVRFLRSEDGSGKGAAMVTAVAYRLAKQHAERQRILNTLRLNRDQLLEVKKRMEEEMNRGLAKKTHATATVKMLPTFVRSTPDGTERGDFLALDLGGTNFRVLLVRVRSGKRRSVEMHNKIYTIPQDITQGTGEEVPIVVLCCPLYSHLSSSQGILIKWTKGFKASGCEGEDVATLLKDAIHRSEDFDLDVVAVVNDTVGTMMTCGYEDPQCEVGLIVGTGTNACYMEEMSNVELVDGDEGRMCVNMEWGAFGDRGELDDLCTEFDRAVDDQSTYPGKQRYEKMISGMYLGEIVRNVLLDFTAKGLLFRGKLSERLKTRGIFETKFLSQIESDRLALRQVRSILQHLGLTSSTCDDSILVKEVCSVVSKRAAQLCGAGLSAVVDKIRLNRDLEKLSITVGVDGTLYKLHPHFATIMRETLKDLAPNCEVTLVQSEDGSGKGAALITAVACRLRDAGK</sequence>
<dbReference type="Proteomes" id="UP001108240">
    <property type="component" value="Unplaced"/>
</dbReference>
<evidence type="ECO:0000256" key="1">
    <source>
        <dbReference type="ARBA" id="ARBA00004450"/>
    </source>
</evidence>
<comment type="function">
    <text evidence="22">Catalyzes the phosphorylation of hexose, such as D-glucose and D-fructose, to hexose 6-phosphate (D-glucose 6-phosphate and D-fructose 6-phosphate, respectively). Mediates the initial step of glycolysis by catalyzing phosphorylation of D-glucose to D-glucose 6-phosphate. Plays a key role in maintaining the integrity of the outer mitochondrial membrane by preventing the release of apoptogenic molecules from the intermembrane space and subsequent apoptosis.</text>
</comment>
<dbReference type="Gene3D" id="3.30.420.40">
    <property type="match status" value="3"/>
</dbReference>
<keyword evidence="10" id="KW-0677">Repeat</keyword>
<dbReference type="GO" id="GO:0006006">
    <property type="term" value="P:glucose metabolic process"/>
    <property type="evidence" value="ECO:0007669"/>
    <property type="project" value="TreeGrafter"/>
</dbReference>
<reference evidence="29" key="2">
    <citation type="submission" date="2025-09" db="UniProtKB">
        <authorList>
            <consortium name="Ensembl"/>
        </authorList>
    </citation>
    <scope>IDENTIFICATION</scope>
</reference>
<name>A0A9J7Z7C8_CYPCA</name>
<evidence type="ECO:0000256" key="7">
    <source>
        <dbReference type="ARBA" id="ARBA00022490"/>
    </source>
</evidence>
<comment type="subcellular location">
    <subcellularLocation>
        <location evidence="2">Cytoplasm</location>
        <location evidence="2">Cytosol</location>
    </subcellularLocation>
    <subcellularLocation>
        <location evidence="1">Mitochondrion outer membrane</location>
        <topology evidence="1">Peripheral membrane protein</topology>
    </subcellularLocation>
</comment>
<comment type="catalytic activity">
    <reaction evidence="24">
        <text>D-fructose + ATP = D-fructose 6-phosphate + ADP + H(+)</text>
        <dbReference type="Rhea" id="RHEA:16125"/>
        <dbReference type="ChEBI" id="CHEBI:15378"/>
        <dbReference type="ChEBI" id="CHEBI:30616"/>
        <dbReference type="ChEBI" id="CHEBI:37721"/>
        <dbReference type="ChEBI" id="CHEBI:61527"/>
        <dbReference type="ChEBI" id="CHEBI:456216"/>
        <dbReference type="EC" id="2.7.1.1"/>
    </reaction>
    <physiologicalReaction direction="left-to-right" evidence="24">
        <dbReference type="Rhea" id="RHEA:16126"/>
    </physiologicalReaction>
</comment>
<feature type="domain" description="Hexokinase C-terminal" evidence="28">
    <location>
        <begin position="225"/>
        <end position="461"/>
    </location>
</feature>
<evidence type="ECO:0000256" key="11">
    <source>
        <dbReference type="ARBA" id="ARBA00022741"/>
    </source>
</evidence>
<feature type="domain" description="Hexokinase N-terminal" evidence="27">
    <location>
        <begin position="22"/>
        <end position="219"/>
    </location>
</feature>
<dbReference type="GO" id="GO:0008865">
    <property type="term" value="F:fructokinase activity"/>
    <property type="evidence" value="ECO:0007669"/>
    <property type="project" value="TreeGrafter"/>
</dbReference>
<evidence type="ECO:0000259" key="28">
    <source>
        <dbReference type="Pfam" id="PF03727"/>
    </source>
</evidence>
<dbReference type="Gene3D" id="3.40.367.20">
    <property type="match status" value="3"/>
</dbReference>
<evidence type="ECO:0000259" key="27">
    <source>
        <dbReference type="Pfam" id="PF00349"/>
    </source>
</evidence>
<keyword evidence="26" id="KW-0175">Coiled coil</keyword>
<dbReference type="Pfam" id="PF00349">
    <property type="entry name" value="Hexokinase_1"/>
    <property type="match status" value="3"/>
</dbReference>
<dbReference type="GeneTree" id="ENSGT00950000182787"/>
<proteinExistence type="inferred from homology"/>
<feature type="domain" description="Hexokinase C-terminal" evidence="28">
    <location>
        <begin position="654"/>
        <end position="888"/>
    </location>
</feature>
<dbReference type="InterPro" id="IPR019807">
    <property type="entry name" value="Hexokinase_BS"/>
</dbReference>
<dbReference type="InterPro" id="IPR022673">
    <property type="entry name" value="Hexokinase_C"/>
</dbReference>
<evidence type="ECO:0000256" key="20">
    <source>
        <dbReference type="ARBA" id="ARBA00041371"/>
    </source>
</evidence>
<dbReference type="EC" id="2.7.1.1" evidence="6"/>
<organism evidence="29 30">
    <name type="scientific">Cyprinus carpio carpio</name>
    <dbReference type="NCBI Taxonomy" id="630221"/>
    <lineage>
        <taxon>Eukaryota</taxon>
        <taxon>Metazoa</taxon>
        <taxon>Chordata</taxon>
        <taxon>Craniata</taxon>
        <taxon>Vertebrata</taxon>
        <taxon>Euteleostomi</taxon>
        <taxon>Actinopterygii</taxon>
        <taxon>Neopterygii</taxon>
        <taxon>Teleostei</taxon>
        <taxon>Ostariophysi</taxon>
        <taxon>Cypriniformes</taxon>
        <taxon>Cyprinidae</taxon>
        <taxon>Cyprininae</taxon>
        <taxon>Cyprinus</taxon>
    </lineage>
</organism>
<accession>A0A9J7Z7C8</accession>
<evidence type="ECO:0000256" key="21">
    <source>
        <dbReference type="ARBA" id="ARBA00044613"/>
    </source>
</evidence>
<keyword evidence="17" id="KW-0472">Membrane</keyword>
<dbReference type="GO" id="GO:0001678">
    <property type="term" value="P:intracellular glucose homeostasis"/>
    <property type="evidence" value="ECO:0007669"/>
    <property type="project" value="InterPro"/>
</dbReference>
<protein>
    <recommendedName>
        <fullName evidence="19">Hexokinase-2</fullName>
        <ecNumber evidence="6">2.7.1.1</ecNumber>
    </recommendedName>
    <alternativeName>
        <fullName evidence="20">Hexokinase type II</fullName>
    </alternativeName>
</protein>
<dbReference type="GO" id="GO:0005829">
    <property type="term" value="C:cytosol"/>
    <property type="evidence" value="ECO:0007669"/>
    <property type="project" value="UniProtKB-SubCell"/>
</dbReference>
<evidence type="ECO:0000256" key="14">
    <source>
        <dbReference type="ARBA" id="ARBA00022840"/>
    </source>
</evidence>
<dbReference type="GO" id="GO:0006096">
    <property type="term" value="P:glycolytic process"/>
    <property type="evidence" value="ECO:0007669"/>
    <property type="project" value="UniProtKB-KW"/>
</dbReference>
<dbReference type="Pfam" id="PF03727">
    <property type="entry name" value="Hexokinase_2"/>
    <property type="match status" value="2"/>
</dbReference>
<evidence type="ECO:0000256" key="19">
    <source>
        <dbReference type="ARBA" id="ARBA00039453"/>
    </source>
</evidence>
<dbReference type="AlphaFoldDB" id="A0A9J7Z7C8"/>
<dbReference type="GO" id="GO:0005536">
    <property type="term" value="F:D-glucose binding"/>
    <property type="evidence" value="ECO:0007669"/>
    <property type="project" value="InterPro"/>
</dbReference>
<evidence type="ECO:0000256" key="18">
    <source>
        <dbReference type="ARBA" id="ARBA00023152"/>
    </source>
</evidence>
<evidence type="ECO:0000256" key="9">
    <source>
        <dbReference type="ARBA" id="ARBA00022679"/>
    </source>
</evidence>
<evidence type="ECO:0000256" key="4">
    <source>
        <dbReference type="ARBA" id="ARBA00005028"/>
    </source>
</evidence>
<dbReference type="Ensembl" id="ENSCCRT00000127039.1">
    <property type="protein sequence ID" value="ENSCCRP00000128167.1"/>
    <property type="gene ID" value="ENSCCRG00000012171.2"/>
</dbReference>
<keyword evidence="7" id="KW-0963">Cytoplasm</keyword>
<keyword evidence="14" id="KW-0067">ATP-binding</keyword>
<reference evidence="29" key="1">
    <citation type="submission" date="2025-08" db="UniProtKB">
        <authorList>
            <consortium name="Ensembl"/>
        </authorList>
    </citation>
    <scope>IDENTIFICATION</scope>
</reference>
<keyword evidence="8" id="KW-0021">Allosteric enzyme</keyword>
<dbReference type="PANTHER" id="PTHR19443:SF4">
    <property type="entry name" value="HEXOKINASE-2"/>
    <property type="match status" value="1"/>
</dbReference>
<evidence type="ECO:0000256" key="15">
    <source>
        <dbReference type="ARBA" id="ARBA00022990"/>
    </source>
</evidence>
<evidence type="ECO:0000256" key="6">
    <source>
        <dbReference type="ARBA" id="ARBA00012324"/>
    </source>
</evidence>
<evidence type="ECO:0000313" key="30">
    <source>
        <dbReference type="Proteomes" id="UP001108240"/>
    </source>
</evidence>
<keyword evidence="13" id="KW-1000">Mitochondrion outer membrane</keyword>
<dbReference type="PROSITE" id="PS00378">
    <property type="entry name" value="HEXOKINASE_1"/>
    <property type="match status" value="1"/>
</dbReference>
<dbReference type="GO" id="GO:0005741">
    <property type="term" value="C:mitochondrial outer membrane"/>
    <property type="evidence" value="ECO:0007669"/>
    <property type="project" value="UniProtKB-SubCell"/>
</dbReference>
<dbReference type="PROSITE" id="PS51748">
    <property type="entry name" value="HEXOKINASE_2"/>
    <property type="match status" value="2"/>
</dbReference>
<dbReference type="GO" id="GO:0005524">
    <property type="term" value="F:ATP binding"/>
    <property type="evidence" value="ECO:0007669"/>
    <property type="project" value="UniProtKB-KW"/>
</dbReference>
<evidence type="ECO:0000256" key="8">
    <source>
        <dbReference type="ARBA" id="ARBA00022533"/>
    </source>
</evidence>
<evidence type="ECO:0000313" key="29">
    <source>
        <dbReference type="Ensembl" id="ENSCCRP00000128167.1"/>
    </source>
</evidence>
<feature type="coiled-coil region" evidence="26">
    <location>
        <begin position="476"/>
        <end position="503"/>
    </location>
</feature>
<evidence type="ECO:0000256" key="5">
    <source>
        <dbReference type="ARBA" id="ARBA00009225"/>
    </source>
</evidence>
<evidence type="ECO:0000256" key="24">
    <source>
        <dbReference type="ARBA" id="ARBA00047905"/>
    </source>
</evidence>
<dbReference type="InterPro" id="IPR022672">
    <property type="entry name" value="Hexokinase_N"/>
</dbReference>
<dbReference type="InterPro" id="IPR001312">
    <property type="entry name" value="Hexokinase"/>
</dbReference>
<evidence type="ECO:0000256" key="16">
    <source>
        <dbReference type="ARBA" id="ARBA00023128"/>
    </source>
</evidence>
<comment type="subunit">
    <text evidence="23">Monomer. Interacts with TIGAR; the interaction increases hexokinase activity in a hypoxia- and HIF1A-dependent manner.</text>
</comment>
<feature type="domain" description="Hexokinase N-terminal" evidence="27">
    <location>
        <begin position="589"/>
        <end position="647"/>
    </location>
</feature>
<dbReference type="FunFam" id="3.30.420.40:FF:000630">
    <property type="entry name" value="Hexokinase 2"/>
    <property type="match status" value="1"/>
</dbReference>
<keyword evidence="18" id="KW-0324">Glycolysis</keyword>
<evidence type="ECO:0000256" key="25">
    <source>
        <dbReference type="ARBA" id="ARBA00048160"/>
    </source>
</evidence>
<evidence type="ECO:0000256" key="13">
    <source>
        <dbReference type="ARBA" id="ARBA00022787"/>
    </source>
</evidence>
<evidence type="ECO:0000256" key="23">
    <source>
        <dbReference type="ARBA" id="ARBA00047013"/>
    </source>
</evidence>